<evidence type="ECO:0000256" key="1">
    <source>
        <dbReference type="ARBA" id="ARBA00034120"/>
    </source>
</evidence>
<keyword evidence="4" id="KW-0808">Transferase</keyword>
<evidence type="ECO:0000259" key="3">
    <source>
        <dbReference type="PROSITE" id="PS50878"/>
    </source>
</evidence>
<keyword evidence="2" id="KW-0812">Transmembrane</keyword>
<keyword evidence="2" id="KW-0472">Membrane</keyword>
<feature type="transmembrane region" description="Helical" evidence="2">
    <location>
        <begin position="390"/>
        <end position="413"/>
    </location>
</feature>
<dbReference type="RefSeq" id="WP_168947737.1">
    <property type="nucleotide sequence ID" value="NZ_JABAGL010000013.1"/>
</dbReference>
<protein>
    <submittedName>
        <fullName evidence="4">RNA-directed DNA polymerase</fullName>
    </submittedName>
</protein>
<proteinExistence type="inferred from homology"/>
<organism evidence="4 5">
    <name type="scientific">Bacteroides eggerthii</name>
    <dbReference type="NCBI Taxonomy" id="28111"/>
    <lineage>
        <taxon>Bacteria</taxon>
        <taxon>Pseudomonadati</taxon>
        <taxon>Bacteroidota</taxon>
        <taxon>Bacteroidia</taxon>
        <taxon>Bacteroidales</taxon>
        <taxon>Bacteroidaceae</taxon>
        <taxon>Bacteroides</taxon>
    </lineage>
</organism>
<dbReference type="GO" id="GO:0003964">
    <property type="term" value="F:RNA-directed DNA polymerase activity"/>
    <property type="evidence" value="ECO:0007669"/>
    <property type="project" value="UniProtKB-KW"/>
</dbReference>
<keyword evidence="2" id="KW-1133">Transmembrane helix</keyword>
<dbReference type="InterPro" id="IPR043502">
    <property type="entry name" value="DNA/RNA_pol_sf"/>
</dbReference>
<dbReference type="AlphaFoldDB" id="A0A7X9SBU5"/>
<keyword evidence="4" id="KW-0548">Nucleotidyltransferase</keyword>
<reference evidence="4 5" key="1">
    <citation type="submission" date="2020-04" db="EMBL/GenBank/DDBJ databases">
        <authorList>
            <person name="Hitch T.C.A."/>
            <person name="Wylensek D."/>
            <person name="Clavel T."/>
        </authorList>
    </citation>
    <scope>NUCLEOTIDE SEQUENCE [LARGE SCALE GENOMIC DNA]</scope>
    <source>
        <strain evidence="4 5">WCA3-601-WT-5E</strain>
    </source>
</reference>
<dbReference type="EMBL" id="JABAGL010000013">
    <property type="protein sequence ID" value="NME86470.1"/>
    <property type="molecule type" value="Genomic_DNA"/>
</dbReference>
<dbReference type="InterPro" id="IPR051083">
    <property type="entry name" value="GrpII_Intron_Splice-Mob/Def"/>
</dbReference>
<dbReference type="PROSITE" id="PS50878">
    <property type="entry name" value="RT_POL"/>
    <property type="match status" value="1"/>
</dbReference>
<dbReference type="CDD" id="cd01646">
    <property type="entry name" value="RT_Bac_retron_I"/>
    <property type="match status" value="1"/>
</dbReference>
<name>A0A7X9SBU5_9BACE</name>
<comment type="caution">
    <text evidence="4">The sequence shown here is derived from an EMBL/GenBank/DDBJ whole genome shotgun (WGS) entry which is preliminary data.</text>
</comment>
<dbReference type="SUPFAM" id="SSF56672">
    <property type="entry name" value="DNA/RNA polymerases"/>
    <property type="match status" value="1"/>
</dbReference>
<feature type="domain" description="Reverse transcriptase" evidence="3">
    <location>
        <begin position="1"/>
        <end position="310"/>
    </location>
</feature>
<dbReference type="PANTHER" id="PTHR34047:SF8">
    <property type="entry name" value="PROTEIN YKFC"/>
    <property type="match status" value="1"/>
</dbReference>
<comment type="similarity">
    <text evidence="1">Belongs to the bacterial reverse transcriptase family.</text>
</comment>
<keyword evidence="4" id="KW-0695">RNA-directed DNA polymerase</keyword>
<dbReference type="InterPro" id="IPR000477">
    <property type="entry name" value="RT_dom"/>
</dbReference>
<dbReference type="PANTHER" id="PTHR34047">
    <property type="entry name" value="NUCLEAR INTRON MATURASE 1, MITOCHONDRIAL-RELATED"/>
    <property type="match status" value="1"/>
</dbReference>
<evidence type="ECO:0000313" key="4">
    <source>
        <dbReference type="EMBL" id="NME86470.1"/>
    </source>
</evidence>
<accession>A0A7X9SBU5</accession>
<sequence length="419" mass="49772">MKEDPLLIDVFRAYYDARKNKRNTRSQLDFEFNLEEKLVRLYEELRNHTYKVGKSVCFITGSTVKREVFAAHFRDRVVHHLLYNYTAPIFERTFIADSYSCRKGMGTLYGVQRFEHHLRACSDNWRNNCYVLKLDIRGYFMHIVRQKLYDLTMETLWRYAPRKNSKGKCWADVLDYDLLEYLMREIIFNDPTLDCEMRGTHKDWEGLPKDKSLFHVPKGRGLPIGNLTSQLFSNVYLNALDQFVKRTLGEKYYGRYVDDFFIIGKDKQHLALLIPKLSSFLEEELGLTLHPDKVFLQQAYRGTAFLGIFVKPHRRYLLRKMRSRISVRMDMMNRCLSGREVDRDGLLYISCVANSYMGYMRHMNCHRFKRVLVERNVSFSKRGDFRGEELVFVPFLTGFALLFFPFFPVSHLFSSFFPL</sequence>
<gene>
    <name evidence="4" type="ORF">HF841_10640</name>
</gene>
<evidence type="ECO:0000313" key="5">
    <source>
        <dbReference type="Proteomes" id="UP000520291"/>
    </source>
</evidence>
<evidence type="ECO:0000256" key="2">
    <source>
        <dbReference type="SAM" id="Phobius"/>
    </source>
</evidence>
<dbReference type="Pfam" id="PF00078">
    <property type="entry name" value="RVT_1"/>
    <property type="match status" value="1"/>
</dbReference>
<dbReference type="Proteomes" id="UP000520291">
    <property type="component" value="Unassembled WGS sequence"/>
</dbReference>